<name>A0ABS7X2X7_9GAMM</name>
<evidence type="ECO:0000313" key="1">
    <source>
        <dbReference type="EMBL" id="MBZ9569254.1"/>
    </source>
</evidence>
<dbReference type="Proteomes" id="UP001319883">
    <property type="component" value="Unassembled WGS sequence"/>
</dbReference>
<proteinExistence type="predicted"/>
<accession>A0ABS7X2X7</accession>
<sequence>MTLKKPVTERALTARLNRYLKKAGQKLCKTPPSAQQELGTWHVINMEESTIAAHGIEDLEQFAREEGVLKPFEALEG</sequence>
<reference evidence="1 2" key="1">
    <citation type="submission" date="2021-05" db="EMBL/GenBank/DDBJ databases">
        <title>Petroleum and Energy Research Collection (APPE): ex situ preservation of microbial diversity associated with the oil industry and exploitation of its biotechnological potential.</title>
        <authorList>
            <person name="Paixao C.T.M."/>
            <person name="Gomes M.B."/>
            <person name="Oliveira V.M."/>
        </authorList>
    </citation>
    <scope>NUCLEOTIDE SEQUENCE [LARGE SCALE GENOMIC DNA]</scope>
    <source>
        <strain evidence="1 2">LIT2</strain>
    </source>
</reference>
<organism evidence="1 2">
    <name type="scientific">Modicisalibacter tunisiensis</name>
    <dbReference type="NCBI Taxonomy" id="390637"/>
    <lineage>
        <taxon>Bacteria</taxon>
        <taxon>Pseudomonadati</taxon>
        <taxon>Pseudomonadota</taxon>
        <taxon>Gammaproteobacteria</taxon>
        <taxon>Oceanospirillales</taxon>
        <taxon>Halomonadaceae</taxon>
        <taxon>Modicisalibacter</taxon>
    </lineage>
</organism>
<protein>
    <submittedName>
        <fullName evidence="1">Uncharacterized protein</fullName>
    </submittedName>
</protein>
<gene>
    <name evidence="1" type="ORF">KGQ91_16420</name>
</gene>
<dbReference type="RefSeq" id="WP_224416879.1">
    <property type="nucleotide sequence ID" value="NZ_JAGXFC010000003.1"/>
</dbReference>
<keyword evidence="2" id="KW-1185">Reference proteome</keyword>
<comment type="caution">
    <text evidence="1">The sequence shown here is derived from an EMBL/GenBank/DDBJ whole genome shotgun (WGS) entry which is preliminary data.</text>
</comment>
<evidence type="ECO:0000313" key="2">
    <source>
        <dbReference type="Proteomes" id="UP001319883"/>
    </source>
</evidence>
<dbReference type="EMBL" id="JAGXFD010000003">
    <property type="protein sequence ID" value="MBZ9569254.1"/>
    <property type="molecule type" value="Genomic_DNA"/>
</dbReference>